<evidence type="ECO:0000256" key="3">
    <source>
        <dbReference type="ARBA" id="ARBA00004236"/>
    </source>
</evidence>
<dbReference type="InParanoid" id="A0A803Y5S9"/>
<evidence type="ECO:0000256" key="10">
    <source>
        <dbReference type="ARBA" id="ARBA00023136"/>
    </source>
</evidence>
<reference evidence="11 12" key="1">
    <citation type="journal article" date="2010" name="PLoS Biol.">
        <title>Multi-platform next-generation sequencing of the domestic turkey (Meleagris gallopavo): genome assembly and analysis.</title>
        <authorList>
            <person name="Dalloul R.A."/>
            <person name="Long J.A."/>
            <person name="Zimin A.V."/>
            <person name="Aslam L."/>
            <person name="Beal K."/>
            <person name="Blomberg L.A."/>
            <person name="Bouffard P."/>
            <person name="Burt D.W."/>
            <person name="Crasta O."/>
            <person name="Crooijmans R.P."/>
            <person name="Cooper K."/>
            <person name="Coulombe R.A."/>
            <person name="De S."/>
            <person name="Delany M.E."/>
            <person name="Dodgson J.B."/>
            <person name="Dong J.J."/>
            <person name="Evans C."/>
            <person name="Frederickson K.M."/>
            <person name="Flicek P."/>
            <person name="Florea L."/>
            <person name="Folkerts O."/>
            <person name="Groenen M.A."/>
            <person name="Harkins T.T."/>
            <person name="Herrero J."/>
            <person name="Hoffmann S."/>
            <person name="Megens H.J."/>
            <person name="Jiang A."/>
            <person name="de Jong P."/>
            <person name="Kaiser P."/>
            <person name="Kim H."/>
            <person name="Kim K.W."/>
            <person name="Kim S."/>
            <person name="Langenberger D."/>
            <person name="Lee M.K."/>
            <person name="Lee T."/>
            <person name="Mane S."/>
            <person name="Marcais G."/>
            <person name="Marz M."/>
            <person name="McElroy A.P."/>
            <person name="Modise T."/>
            <person name="Nefedov M."/>
            <person name="Notredame C."/>
            <person name="Paton I.R."/>
            <person name="Payne W.S."/>
            <person name="Pertea G."/>
            <person name="Prickett D."/>
            <person name="Puiu D."/>
            <person name="Qioa D."/>
            <person name="Raineri E."/>
            <person name="Ruffier M."/>
            <person name="Salzberg S.L."/>
            <person name="Schatz M.C."/>
            <person name="Scheuring C."/>
            <person name="Schmidt C.J."/>
            <person name="Schroeder S."/>
            <person name="Searle S.M."/>
            <person name="Smith E.J."/>
            <person name="Smith J."/>
            <person name="Sonstegard T.S."/>
            <person name="Stadler P.F."/>
            <person name="Tafer H."/>
            <person name="Tu Z.J."/>
            <person name="Van Tassell C.P."/>
            <person name="Vilella A.J."/>
            <person name="Williams K.P."/>
            <person name="Yorke J.A."/>
            <person name="Zhang L."/>
            <person name="Zhang H.B."/>
            <person name="Zhang X."/>
            <person name="Zhang Y."/>
            <person name="Reed K.M."/>
        </authorList>
    </citation>
    <scope>NUCLEOTIDE SEQUENCE [LARGE SCALE GENOMIC DNA]</scope>
</reference>
<dbReference type="Ensembl" id="ENSMGAT00000030388.1">
    <property type="protein sequence ID" value="ENSMGAP00000027126.1"/>
    <property type="gene ID" value="ENSMGAG00000021723.1"/>
</dbReference>
<dbReference type="Proteomes" id="UP000001645">
    <property type="component" value="Chromosome 3"/>
</dbReference>
<keyword evidence="12" id="KW-1185">Reference proteome</keyword>
<evidence type="ECO:0008006" key="13">
    <source>
        <dbReference type="Google" id="ProtNLM"/>
    </source>
</evidence>
<protein>
    <recommendedName>
        <fullName evidence="13">Junctophilin 1</fullName>
    </recommendedName>
</protein>
<dbReference type="GO" id="GO:0005789">
    <property type="term" value="C:endoplasmic reticulum membrane"/>
    <property type="evidence" value="ECO:0007669"/>
    <property type="project" value="UniProtKB-SubCell"/>
</dbReference>
<proteinExistence type="inferred from homology"/>
<dbReference type="AlphaFoldDB" id="A0A803Y5S9"/>
<dbReference type="InterPro" id="IPR017191">
    <property type="entry name" value="Junctophilin"/>
</dbReference>
<name>A0A803Y5S9_MELGA</name>
<keyword evidence="9" id="KW-1133">Transmembrane helix</keyword>
<dbReference type="SUPFAM" id="SSF82185">
    <property type="entry name" value="Histone H3 K4-specific methyltransferase SET7/9 N-terminal domain"/>
    <property type="match status" value="1"/>
</dbReference>
<comment type="similarity">
    <text evidence="4">Belongs to the junctophilin family.</text>
</comment>
<reference evidence="11" key="2">
    <citation type="submission" date="2025-08" db="UniProtKB">
        <authorList>
            <consortium name="Ensembl"/>
        </authorList>
    </citation>
    <scope>IDENTIFICATION</scope>
</reference>
<dbReference type="GeneTree" id="ENSGT00940000156130"/>
<dbReference type="GO" id="GO:0005886">
    <property type="term" value="C:plasma membrane"/>
    <property type="evidence" value="ECO:0007669"/>
    <property type="project" value="UniProtKB-SubCell"/>
</dbReference>
<dbReference type="Pfam" id="PF02493">
    <property type="entry name" value="MORN"/>
    <property type="match status" value="2"/>
</dbReference>
<evidence type="ECO:0000313" key="12">
    <source>
        <dbReference type="Proteomes" id="UP000001645"/>
    </source>
</evidence>
<dbReference type="InterPro" id="IPR003409">
    <property type="entry name" value="MORN"/>
</dbReference>
<keyword evidence="5" id="KW-1003">Cell membrane</keyword>
<dbReference type="GO" id="GO:0016529">
    <property type="term" value="C:sarcoplasmic reticulum"/>
    <property type="evidence" value="ECO:0007669"/>
    <property type="project" value="TreeGrafter"/>
</dbReference>
<reference evidence="11" key="3">
    <citation type="submission" date="2025-09" db="UniProtKB">
        <authorList>
            <consortium name="Ensembl"/>
        </authorList>
    </citation>
    <scope>IDENTIFICATION</scope>
</reference>
<keyword evidence="7" id="KW-0677">Repeat</keyword>
<evidence type="ECO:0000256" key="7">
    <source>
        <dbReference type="ARBA" id="ARBA00022737"/>
    </source>
</evidence>
<dbReference type="Gene3D" id="2.20.110.10">
    <property type="entry name" value="Histone H3 K4-specific methyltransferase SET7/9 N-terminal domain"/>
    <property type="match status" value="1"/>
</dbReference>
<dbReference type="FunFam" id="2.20.110.10:FF:000001">
    <property type="entry name" value="Junctophilin"/>
    <property type="match status" value="1"/>
</dbReference>
<evidence type="ECO:0000256" key="5">
    <source>
        <dbReference type="ARBA" id="ARBA00022475"/>
    </source>
</evidence>
<accession>A0A803Y5S9</accession>
<dbReference type="SMART" id="SM00698">
    <property type="entry name" value="MORN"/>
    <property type="match status" value="2"/>
</dbReference>
<evidence type="ECO:0000256" key="1">
    <source>
        <dbReference type="ARBA" id="ARBA00004163"/>
    </source>
</evidence>
<evidence type="ECO:0000313" key="11">
    <source>
        <dbReference type="Ensembl" id="ENSMGAP00000027126.1"/>
    </source>
</evidence>
<dbReference type="PANTHER" id="PTHR23085">
    <property type="entry name" value="GH28348P"/>
    <property type="match status" value="1"/>
</dbReference>
<keyword evidence="6" id="KW-0812">Transmembrane</keyword>
<organism evidence="11 12">
    <name type="scientific">Meleagris gallopavo</name>
    <name type="common">Wild turkey</name>
    <dbReference type="NCBI Taxonomy" id="9103"/>
    <lineage>
        <taxon>Eukaryota</taxon>
        <taxon>Metazoa</taxon>
        <taxon>Chordata</taxon>
        <taxon>Craniata</taxon>
        <taxon>Vertebrata</taxon>
        <taxon>Euteleostomi</taxon>
        <taxon>Archelosauria</taxon>
        <taxon>Archosauria</taxon>
        <taxon>Dinosauria</taxon>
        <taxon>Saurischia</taxon>
        <taxon>Theropoda</taxon>
        <taxon>Coelurosauria</taxon>
        <taxon>Aves</taxon>
        <taxon>Neognathae</taxon>
        <taxon>Galloanserae</taxon>
        <taxon>Galliformes</taxon>
        <taxon>Phasianidae</taxon>
        <taxon>Meleagridinae</taxon>
        <taxon>Meleagris</taxon>
    </lineage>
</organism>
<evidence type="ECO:0000256" key="6">
    <source>
        <dbReference type="ARBA" id="ARBA00022692"/>
    </source>
</evidence>
<comment type="subcellular location">
    <subcellularLocation>
        <location evidence="3">Cell membrane</location>
    </subcellularLocation>
    <subcellularLocation>
        <location evidence="2">Endomembrane system</location>
        <topology evidence="2">Peripheral membrane protein</topology>
    </subcellularLocation>
    <subcellularLocation>
        <location evidence="1">Endoplasmic reticulum membrane</location>
        <topology evidence="1">Single-pass type IV membrane protein</topology>
    </subcellularLocation>
</comment>
<keyword evidence="8" id="KW-0256">Endoplasmic reticulum</keyword>
<evidence type="ECO:0000256" key="2">
    <source>
        <dbReference type="ARBA" id="ARBA00004184"/>
    </source>
</evidence>
<evidence type="ECO:0000256" key="8">
    <source>
        <dbReference type="ARBA" id="ARBA00022824"/>
    </source>
</evidence>
<evidence type="ECO:0000256" key="4">
    <source>
        <dbReference type="ARBA" id="ARBA00008599"/>
    </source>
</evidence>
<keyword evidence="10" id="KW-0472">Membrane</keyword>
<dbReference type="GO" id="GO:0030314">
    <property type="term" value="C:junctional membrane complex"/>
    <property type="evidence" value="ECO:0007669"/>
    <property type="project" value="InterPro"/>
</dbReference>
<dbReference type="PANTHER" id="PTHR23085:SF6">
    <property type="entry name" value="JUNCTOPHILIN-1"/>
    <property type="match status" value="1"/>
</dbReference>
<sequence length="90" mass="10437">MGEWKNDKRSGFGVSERSNGMKYEGEWLNNRRHGYGCTMFPDGTKEEGKYKNNVLVLTLLFLTVVKNTEKTENYIRGKAEIREWLIAKSS</sequence>
<evidence type="ECO:0000256" key="9">
    <source>
        <dbReference type="ARBA" id="ARBA00022989"/>
    </source>
</evidence>